<dbReference type="GO" id="GO:0008235">
    <property type="term" value="F:metalloexopeptidase activity"/>
    <property type="evidence" value="ECO:0007669"/>
    <property type="project" value="InterPro"/>
</dbReference>
<evidence type="ECO:0000313" key="17">
    <source>
        <dbReference type="Proteomes" id="UP000272025"/>
    </source>
</evidence>
<accession>A0A3N2Q3V5</accession>
<keyword evidence="10" id="KW-1015">Disulfide bond</keyword>
<evidence type="ECO:0000256" key="9">
    <source>
        <dbReference type="ARBA" id="ARBA00023145"/>
    </source>
</evidence>
<proteinExistence type="inferred from homology"/>
<organism evidence="16 17">
    <name type="scientific">Sodiomyces alkalinus (strain CBS 110278 / VKM F-3762 / F11)</name>
    <name type="common">Alkaliphilic filamentous fungus</name>
    <dbReference type="NCBI Taxonomy" id="1314773"/>
    <lineage>
        <taxon>Eukaryota</taxon>
        <taxon>Fungi</taxon>
        <taxon>Dikarya</taxon>
        <taxon>Ascomycota</taxon>
        <taxon>Pezizomycotina</taxon>
        <taxon>Sordariomycetes</taxon>
        <taxon>Hypocreomycetidae</taxon>
        <taxon>Glomerellales</taxon>
        <taxon>Plectosphaerellaceae</taxon>
        <taxon>Sodiomyces</taxon>
    </lineage>
</organism>
<keyword evidence="11" id="KW-0325">Glycoprotein</keyword>
<evidence type="ECO:0000256" key="4">
    <source>
        <dbReference type="ARBA" id="ARBA00022670"/>
    </source>
</evidence>
<feature type="signal peptide" evidence="14">
    <location>
        <begin position="1"/>
        <end position="19"/>
    </location>
</feature>
<evidence type="ECO:0000256" key="8">
    <source>
        <dbReference type="ARBA" id="ARBA00022833"/>
    </source>
</evidence>
<evidence type="ECO:0000256" key="10">
    <source>
        <dbReference type="ARBA" id="ARBA00023157"/>
    </source>
</evidence>
<dbReference type="InterPro" id="IPR007484">
    <property type="entry name" value="Peptidase_M28"/>
</dbReference>
<keyword evidence="3 16" id="KW-0031">Aminopeptidase</keyword>
<dbReference type="GO" id="GO:0006508">
    <property type="term" value="P:proteolysis"/>
    <property type="evidence" value="ECO:0007669"/>
    <property type="project" value="UniProtKB-KW"/>
</dbReference>
<sequence>MQLKSALALLAAAAQLASAVAVNDARPIESQSSQNRLIKTSEEDPGRWVSEDEKAELVKGGQRANFVDITDIQDEDILTGFSTPDSASTLEARQTSYPGTLSHVAEANALIARIPNTGPQNWLRTLTDYHNRHYRSTYGTQAATWLLNTVRSIASANPAITVETFGHSFNQPSVIARIPGSRAAKIIVGAHFDSTAGSTTARAPGADDNGSASVNLLEALRILADARYRPQNTIEFHWYGGEEGGLLGSQDVFRAYRSQGASVRAFLNQDMTGYSPGGRPTVYVDYVDTGLTNYVKLVARQFSGLTVVESRCGYGCSDHASARAAGFPAAFLASEPLATSNPNIHTSRDTYATINWESMRRHSAMTVGFLVEASYL</sequence>
<evidence type="ECO:0000256" key="14">
    <source>
        <dbReference type="RuleBase" id="RU361240"/>
    </source>
</evidence>
<keyword evidence="17" id="KW-1185">Reference proteome</keyword>
<comment type="similarity">
    <text evidence="13">Belongs to the peptidase M28 family. M28E subfamily.</text>
</comment>
<dbReference type="STRING" id="1314773.A0A3N2Q3V5"/>
<evidence type="ECO:0000256" key="6">
    <source>
        <dbReference type="ARBA" id="ARBA00022729"/>
    </source>
</evidence>
<name>A0A3N2Q3V5_SODAK</name>
<protein>
    <recommendedName>
        <fullName evidence="14">Peptide hydrolase</fullName>
        <ecNumber evidence="14">3.4.-.-</ecNumber>
    </recommendedName>
</protein>
<dbReference type="Pfam" id="PF04389">
    <property type="entry name" value="Peptidase_M28"/>
    <property type="match status" value="1"/>
</dbReference>
<dbReference type="EC" id="3.4.-.-" evidence="14"/>
<dbReference type="SUPFAM" id="SSF53187">
    <property type="entry name" value="Zn-dependent exopeptidases"/>
    <property type="match status" value="1"/>
</dbReference>
<reference evidence="16 17" key="1">
    <citation type="journal article" date="2018" name="Mol. Ecol.">
        <title>The obligate alkalophilic soda-lake fungus Sodiomyces alkalinus has shifted to a protein diet.</title>
        <authorList>
            <person name="Grum-Grzhimaylo A.A."/>
            <person name="Falkoski D.L."/>
            <person name="van den Heuvel J."/>
            <person name="Valero-Jimenez C.A."/>
            <person name="Min B."/>
            <person name="Choi I.G."/>
            <person name="Lipzen A."/>
            <person name="Daum C.G."/>
            <person name="Aanen D.K."/>
            <person name="Tsang A."/>
            <person name="Henrissat B."/>
            <person name="Bilanenko E.N."/>
            <person name="de Vries R.P."/>
            <person name="van Kan J.A.L."/>
            <person name="Grigoriev I.V."/>
            <person name="Debets A.J.M."/>
        </authorList>
    </citation>
    <scope>NUCLEOTIDE SEQUENCE [LARGE SCALE GENOMIC DNA]</scope>
    <source>
        <strain evidence="16 17">F11</strain>
    </source>
</reference>
<dbReference type="GO" id="GO:0004177">
    <property type="term" value="F:aminopeptidase activity"/>
    <property type="evidence" value="ECO:0007669"/>
    <property type="project" value="UniProtKB-KW"/>
</dbReference>
<feature type="chain" id="PRO_5017852038" description="Peptide hydrolase" evidence="14">
    <location>
        <begin position="20"/>
        <end position="376"/>
    </location>
</feature>
<evidence type="ECO:0000256" key="2">
    <source>
        <dbReference type="ARBA" id="ARBA00011245"/>
    </source>
</evidence>
<dbReference type="PANTHER" id="PTHR12147">
    <property type="entry name" value="METALLOPEPTIDASE M28 FAMILY MEMBER"/>
    <property type="match status" value="1"/>
</dbReference>
<dbReference type="PANTHER" id="PTHR12147:SF56">
    <property type="entry name" value="AMINOPEPTIDASE YDR415C-RELATED"/>
    <property type="match status" value="1"/>
</dbReference>
<comment type="cofactor">
    <cofactor evidence="1">
        <name>Zn(2+)</name>
        <dbReference type="ChEBI" id="CHEBI:29105"/>
    </cofactor>
</comment>
<keyword evidence="8 14" id="KW-0862">Zinc</keyword>
<evidence type="ECO:0000256" key="11">
    <source>
        <dbReference type="ARBA" id="ARBA00023180"/>
    </source>
</evidence>
<evidence type="ECO:0000313" key="16">
    <source>
        <dbReference type="EMBL" id="ROT41315.1"/>
    </source>
</evidence>
<dbReference type="Gene3D" id="3.40.630.10">
    <property type="entry name" value="Zn peptidases"/>
    <property type="match status" value="1"/>
</dbReference>
<keyword evidence="4 14" id="KW-0645">Protease</keyword>
<evidence type="ECO:0000256" key="5">
    <source>
        <dbReference type="ARBA" id="ARBA00022723"/>
    </source>
</evidence>
<dbReference type="RefSeq" id="XP_028469121.1">
    <property type="nucleotide sequence ID" value="XM_028608679.1"/>
</dbReference>
<evidence type="ECO:0000256" key="7">
    <source>
        <dbReference type="ARBA" id="ARBA00022801"/>
    </source>
</evidence>
<dbReference type="OrthoDB" id="2214at2759"/>
<evidence type="ECO:0000256" key="13">
    <source>
        <dbReference type="ARBA" id="ARBA00043962"/>
    </source>
</evidence>
<keyword evidence="7 14" id="KW-0378">Hydrolase</keyword>
<gene>
    <name evidence="16" type="ORF">SODALDRAFT_291932</name>
</gene>
<dbReference type="InterPro" id="IPR045175">
    <property type="entry name" value="M28_fam"/>
</dbReference>
<evidence type="ECO:0000256" key="12">
    <source>
        <dbReference type="ARBA" id="ARBA00043843"/>
    </source>
</evidence>
<evidence type="ECO:0000256" key="3">
    <source>
        <dbReference type="ARBA" id="ARBA00022438"/>
    </source>
</evidence>
<comment type="subunit">
    <text evidence="2">Monomer.</text>
</comment>
<comment type="function">
    <text evidence="12">Extracellular aminopeptidase that allows assimilation of proteinaceous substrates.</text>
</comment>
<keyword evidence="5 14" id="KW-0479">Metal-binding</keyword>
<dbReference type="EMBL" id="ML119052">
    <property type="protein sequence ID" value="ROT41315.1"/>
    <property type="molecule type" value="Genomic_DNA"/>
</dbReference>
<dbReference type="GO" id="GO:0046872">
    <property type="term" value="F:metal ion binding"/>
    <property type="evidence" value="ECO:0007669"/>
    <property type="project" value="UniProtKB-KW"/>
</dbReference>
<keyword evidence="6 14" id="KW-0732">Signal</keyword>
<evidence type="ECO:0000259" key="15">
    <source>
        <dbReference type="Pfam" id="PF04389"/>
    </source>
</evidence>
<dbReference type="Proteomes" id="UP000272025">
    <property type="component" value="Unassembled WGS sequence"/>
</dbReference>
<dbReference type="AlphaFoldDB" id="A0A3N2Q3V5"/>
<keyword evidence="9" id="KW-0865">Zymogen</keyword>
<evidence type="ECO:0000256" key="1">
    <source>
        <dbReference type="ARBA" id="ARBA00001947"/>
    </source>
</evidence>
<feature type="domain" description="Peptidase M28" evidence="15">
    <location>
        <begin position="174"/>
        <end position="366"/>
    </location>
</feature>
<dbReference type="GeneID" id="39577157"/>